<dbReference type="OrthoDB" id="4899631at2759"/>
<dbReference type="PANTHER" id="PTHR13720">
    <property type="entry name" value="WD-40 REPEAT PROTEIN"/>
    <property type="match status" value="1"/>
</dbReference>
<dbReference type="Gene3D" id="2.130.10.10">
    <property type="entry name" value="YVTN repeat-like/Quinoprotein amine dehydrogenase"/>
    <property type="match status" value="3"/>
</dbReference>
<dbReference type="PANTHER" id="PTHR13720:SF13">
    <property type="entry name" value="CILIA- AND FLAGELLA-ASSOCIATED PROTEIN 251"/>
    <property type="match status" value="1"/>
</dbReference>
<dbReference type="InterPro" id="IPR001680">
    <property type="entry name" value="WD40_rpt"/>
</dbReference>
<evidence type="ECO:0000313" key="7">
    <source>
        <dbReference type="Proteomes" id="UP000054558"/>
    </source>
</evidence>
<sequence>MAIPQALTFDSVYGHSWELPGGVVSLTTESRDAVCYAAGHTAVIYEKATGQQIPLQGHRHALRSLAVSPDKLTLATADVGDTSLLVLWDALTGKPLWTASQERTGGIVAMDFSADARFLATLSNTGERGNLSHCPLPRVLQAAADVSQEVSIWDLQSPEEGPILITPVADGSLLTSLRFNPESHRELVSTGADRVLFWQRVVHEDTSESLQPVRPLGSIGALKPSSVSLTVSVFVPGTTTVVTGTSDGGLLVWEEERTEAARDSPLIERRAVKNLRIHTAAITALAAAGAHVVSGGADGYVRFFDARLRLVAWFEDMDAGGITSLSFATAGSVPLSDAAFYAPDFVVGTTNAKIVSMETASFDDDPKSSRRAGQMILAGNSQAVAAISAHPGQPHVTLIGDAGLQQVYDYAPQTLLLEKKHAGQQGCAICYSPNGTLIAVGFGNGAIQIQNSATLDELFTFRTTLSALTHLTFAPTGTALAAADTSFAVSLITFGHGKAGDKWEAVGKVRAHNDVVTGLRFGARAGAQPCLTSCAEDGNIVTYDLEGAAPGEGLHIKSVTAITSPGLPTGLASLEGSQETAEFLISDDACKLKATDVSDTATCRMTWAAPAFGAPIHKLVPFTSCQNDQQYLAYATKERVAGLIKLPLTGDPNRTMGLLAQPGNVSCLAVGFDGETLVTASGNDGILTFWRVDASALDAQAETSAGLDAAARLEGGREGAAHREARDFFTCCQIRSQEAGFRCAADAVPADRVQELSNTLEFYPSRAEAREMAAEARGTGDGNAPAEITLESYLEVLEQHRPAEGLEESQLERAFQDLGADPATGALSREKLLQMLLEEGEPLTREELDACLSTMAGQPTSATAWPEELGVPEFAALALGFENPQPEIEAV</sequence>
<dbReference type="GO" id="GO:0031514">
    <property type="term" value="C:motile cilium"/>
    <property type="evidence" value="ECO:0000318"/>
    <property type="project" value="GO_Central"/>
</dbReference>
<dbReference type="InterPro" id="IPR011992">
    <property type="entry name" value="EF-hand-dom_pair"/>
</dbReference>
<dbReference type="STRING" id="105231.A0A1Y1IGK1"/>
<gene>
    <name evidence="6" type="ORF">KFL_005840080</name>
</gene>
<dbReference type="InterPro" id="IPR015943">
    <property type="entry name" value="WD40/YVTN_repeat-like_dom_sf"/>
</dbReference>
<dbReference type="SUPFAM" id="SSF50998">
    <property type="entry name" value="Quinoprotein alcohol dehydrogenase-like"/>
    <property type="match status" value="2"/>
</dbReference>
<dbReference type="OMA" id="YYAQIRA"/>
<protein>
    <recommendedName>
        <fullName evidence="5">Cilia- and flagella-associated protein 251</fullName>
    </recommendedName>
</protein>
<dbReference type="SUPFAM" id="SSF47473">
    <property type="entry name" value="EF-hand"/>
    <property type="match status" value="1"/>
</dbReference>
<dbReference type="InterPro" id="IPR050630">
    <property type="entry name" value="WD_repeat_EMAP"/>
</dbReference>
<evidence type="ECO:0000256" key="1">
    <source>
        <dbReference type="ARBA" id="ARBA00004138"/>
    </source>
</evidence>
<dbReference type="Proteomes" id="UP000054558">
    <property type="component" value="Unassembled WGS sequence"/>
</dbReference>
<proteinExistence type="predicted"/>
<keyword evidence="2" id="KW-0853">WD repeat</keyword>
<keyword evidence="3" id="KW-0677">Repeat</keyword>
<keyword evidence="4" id="KW-0966">Cell projection</keyword>
<comment type="subcellular location">
    <subcellularLocation>
        <location evidence="1">Cell projection</location>
        <location evidence="1">Cilium</location>
    </subcellularLocation>
</comment>
<organism evidence="6 7">
    <name type="scientific">Klebsormidium nitens</name>
    <name type="common">Green alga</name>
    <name type="synonym">Ulothrix nitens</name>
    <dbReference type="NCBI Taxonomy" id="105231"/>
    <lineage>
        <taxon>Eukaryota</taxon>
        <taxon>Viridiplantae</taxon>
        <taxon>Streptophyta</taxon>
        <taxon>Klebsormidiophyceae</taxon>
        <taxon>Klebsormidiales</taxon>
        <taxon>Klebsormidiaceae</taxon>
        <taxon>Klebsormidium</taxon>
    </lineage>
</organism>
<reference evidence="6 7" key="1">
    <citation type="journal article" date="2014" name="Nat. Commun.">
        <title>Klebsormidium flaccidum genome reveals primary factors for plant terrestrial adaptation.</title>
        <authorList>
            <person name="Hori K."/>
            <person name="Maruyama F."/>
            <person name="Fujisawa T."/>
            <person name="Togashi T."/>
            <person name="Yamamoto N."/>
            <person name="Seo M."/>
            <person name="Sato S."/>
            <person name="Yamada T."/>
            <person name="Mori H."/>
            <person name="Tajima N."/>
            <person name="Moriyama T."/>
            <person name="Ikeuchi M."/>
            <person name="Watanabe M."/>
            <person name="Wada H."/>
            <person name="Kobayashi K."/>
            <person name="Saito M."/>
            <person name="Masuda T."/>
            <person name="Sasaki-Sekimoto Y."/>
            <person name="Mashiguchi K."/>
            <person name="Awai K."/>
            <person name="Shimojima M."/>
            <person name="Masuda S."/>
            <person name="Iwai M."/>
            <person name="Nobusawa T."/>
            <person name="Narise T."/>
            <person name="Kondo S."/>
            <person name="Saito H."/>
            <person name="Sato R."/>
            <person name="Murakawa M."/>
            <person name="Ihara Y."/>
            <person name="Oshima-Yamada Y."/>
            <person name="Ohtaka K."/>
            <person name="Satoh M."/>
            <person name="Sonobe K."/>
            <person name="Ishii M."/>
            <person name="Ohtani R."/>
            <person name="Kanamori-Sato M."/>
            <person name="Honoki R."/>
            <person name="Miyazaki D."/>
            <person name="Mochizuki H."/>
            <person name="Umetsu J."/>
            <person name="Higashi K."/>
            <person name="Shibata D."/>
            <person name="Kamiya Y."/>
            <person name="Sato N."/>
            <person name="Nakamura Y."/>
            <person name="Tabata S."/>
            <person name="Ida S."/>
            <person name="Kurokawa K."/>
            <person name="Ohta H."/>
        </authorList>
    </citation>
    <scope>NUCLEOTIDE SEQUENCE [LARGE SCALE GENOMIC DNA]</scope>
    <source>
        <strain evidence="6 7">NIES-2285</strain>
    </source>
</reference>
<evidence type="ECO:0000256" key="5">
    <source>
        <dbReference type="ARBA" id="ARBA00040994"/>
    </source>
</evidence>
<dbReference type="EMBL" id="DF237533">
    <property type="protein sequence ID" value="GAQ89975.1"/>
    <property type="molecule type" value="Genomic_DNA"/>
</dbReference>
<dbReference type="SMART" id="SM00320">
    <property type="entry name" value="WD40"/>
    <property type="match status" value="8"/>
</dbReference>
<keyword evidence="7" id="KW-1185">Reference proteome</keyword>
<dbReference type="AlphaFoldDB" id="A0A1Y1IGK1"/>
<dbReference type="Pfam" id="PF00400">
    <property type="entry name" value="WD40"/>
    <property type="match status" value="2"/>
</dbReference>
<accession>A0A1Y1IGK1</accession>
<name>A0A1Y1IGK1_KLENI</name>
<dbReference type="Gene3D" id="1.10.238.10">
    <property type="entry name" value="EF-hand"/>
    <property type="match status" value="1"/>
</dbReference>
<evidence type="ECO:0000313" key="6">
    <source>
        <dbReference type="EMBL" id="GAQ89975.1"/>
    </source>
</evidence>
<dbReference type="InterPro" id="IPR011047">
    <property type="entry name" value="Quinoprotein_ADH-like_sf"/>
</dbReference>
<evidence type="ECO:0000256" key="4">
    <source>
        <dbReference type="ARBA" id="ARBA00023273"/>
    </source>
</evidence>
<evidence type="ECO:0000256" key="3">
    <source>
        <dbReference type="ARBA" id="ARBA00022737"/>
    </source>
</evidence>
<evidence type="ECO:0000256" key="2">
    <source>
        <dbReference type="ARBA" id="ARBA00022574"/>
    </source>
</evidence>